<comment type="caution">
    <text evidence="1">The sequence shown here is derived from an EMBL/GenBank/DDBJ whole genome shotgun (WGS) entry which is preliminary data.</text>
</comment>
<evidence type="ECO:0000313" key="2">
    <source>
        <dbReference type="Proteomes" id="UP000069773"/>
    </source>
</evidence>
<evidence type="ECO:0000313" key="1">
    <source>
        <dbReference type="EMBL" id="GAT07605.1"/>
    </source>
</evidence>
<keyword evidence="2" id="KW-1185">Reference proteome</keyword>
<gene>
    <name evidence="1" type="ORF">RMCN_0738</name>
</gene>
<organism evidence="1 2">
    <name type="scientific">Mycolicibacterium novocastrense</name>
    <name type="common">Mycobacterium novocastrense</name>
    <dbReference type="NCBI Taxonomy" id="59813"/>
    <lineage>
        <taxon>Bacteria</taxon>
        <taxon>Bacillati</taxon>
        <taxon>Actinomycetota</taxon>
        <taxon>Actinomycetes</taxon>
        <taxon>Mycobacteriales</taxon>
        <taxon>Mycobacteriaceae</taxon>
        <taxon>Mycolicibacterium</taxon>
    </lineage>
</organism>
<proteinExistence type="predicted"/>
<protein>
    <submittedName>
        <fullName evidence="1">Uncharacterized protein</fullName>
    </submittedName>
</protein>
<dbReference type="Proteomes" id="UP000069773">
    <property type="component" value="Unassembled WGS sequence"/>
</dbReference>
<sequence length="60" mass="7070">MHRDRRPGSLVDIDDLRRRCSAHTQWMAKHPDNVTFAESWADQNLDRGDVWGTRKTGKMF</sequence>
<dbReference type="EMBL" id="BCTA01000012">
    <property type="protein sequence ID" value="GAT07605.1"/>
    <property type="molecule type" value="Genomic_DNA"/>
</dbReference>
<name>A0ABQ0KDW2_MYCNV</name>
<accession>A0ABQ0KDW2</accession>
<reference evidence="1 2" key="1">
    <citation type="journal article" date="2016" name="Genome Announc.">
        <title>Draft Genome Sequences of Five Rapidly Growing Mycobacterium Species, M. thermoresistibile, M. fortuitum subsp. acetamidolyticum, M. canariasense, M. brisbanense, and M. novocastrense.</title>
        <authorList>
            <person name="Katahira K."/>
            <person name="Ogura Y."/>
            <person name="Gotoh Y."/>
            <person name="Hayashi T."/>
        </authorList>
    </citation>
    <scope>NUCLEOTIDE SEQUENCE [LARGE SCALE GENOMIC DNA]</scope>
    <source>
        <strain evidence="1 2">JCM18114</strain>
    </source>
</reference>